<dbReference type="KEGG" id="lpg:BB562_14110"/>
<gene>
    <name evidence="4" type="ORF">C6Y08_07580</name>
    <name evidence="6" type="ORF">D6U17_14775</name>
    <name evidence="5" type="ORF">D6U18_11355</name>
    <name evidence="1" type="ORF">OOJ94_03330</name>
    <name evidence="2" type="ORF">RI536_10015</name>
    <name evidence="3" type="ORF">RI555_13965</name>
</gene>
<dbReference type="EMBL" id="RDCL01000093">
    <property type="protein sequence ID" value="RMW52145.1"/>
    <property type="molecule type" value="Genomic_DNA"/>
</dbReference>
<reference evidence="4 7" key="1">
    <citation type="submission" date="2018-03" db="EMBL/GenBank/DDBJ databases">
        <title>Draft Genome Sequences of six Lactobacillus pentosus Strains Isolated from Brines of Traditionally Fermented Spanish-Style Green Table Olives.</title>
        <authorList>
            <person name="Calero-Delgado B."/>
            <person name="Martin-Platero A.M."/>
            <person name="Perez-Pulido A.J."/>
            <person name="Benitez-Cabello A."/>
            <person name="Casimiro-Soriguer C.S."/>
            <person name="Martinez-Bueno M."/>
            <person name="Arroyo-Lopez F.N."/>
            <person name="Rodriguez-Gomez F."/>
            <person name="Bautista-Gallego J."/>
            <person name="Garrido-Fernandez A."/>
            <person name="Jimenez-Diaz R."/>
        </authorList>
    </citation>
    <scope>NUCLEOTIDE SEQUENCE [LARGE SCALE GENOMIC DNA]</scope>
    <source>
        <strain evidence="4 7">IG2</strain>
    </source>
</reference>
<dbReference type="Proteomes" id="UP000281061">
    <property type="component" value="Unassembled WGS sequence"/>
</dbReference>
<dbReference type="Proteomes" id="UP001267003">
    <property type="component" value="Unassembled WGS sequence"/>
</dbReference>
<accession>A0A241RN26</accession>
<evidence type="ECO:0000313" key="9">
    <source>
        <dbReference type="Proteomes" id="UP000281061"/>
    </source>
</evidence>
<dbReference type="Proteomes" id="UP000276249">
    <property type="component" value="Unassembled WGS sequence"/>
</dbReference>
<reference evidence="1" key="4">
    <citation type="journal article" date="2023" name="Front Nutr">
        <title>Lactiplantibacillus pentosus P2020 protects the hyperuricemia and renal inflammation in mice.</title>
        <authorList>
            <person name="Wang Z."/>
            <person name="Song L."/>
            <person name="Li X."/>
            <person name="Xiao Y."/>
            <person name="Huang Y."/>
            <person name="Zhang Y."/>
            <person name="Li J."/>
            <person name="Li M."/>
            <person name="Ren Z."/>
        </authorList>
    </citation>
    <scope>NUCLEOTIDE SEQUENCE</scope>
    <source>
        <strain evidence="1">P2000</strain>
    </source>
</reference>
<evidence type="ECO:0000313" key="10">
    <source>
        <dbReference type="Proteomes" id="UP001151834"/>
    </source>
</evidence>
<reference evidence="1" key="3">
    <citation type="submission" date="2022-11" db="EMBL/GenBank/DDBJ databases">
        <authorList>
            <person name="Wang Z."/>
        </authorList>
    </citation>
    <scope>NUCLEOTIDE SEQUENCE</scope>
    <source>
        <strain evidence="1">P2000</strain>
    </source>
</reference>
<dbReference type="AlphaFoldDB" id="A0A241RN26"/>
<evidence type="ECO:0000313" key="7">
    <source>
        <dbReference type="Proteomes" id="UP000238378"/>
    </source>
</evidence>
<dbReference type="EMBL" id="RDCJ01000100">
    <property type="protein sequence ID" value="RMW46109.1"/>
    <property type="molecule type" value="Genomic_DNA"/>
</dbReference>
<protein>
    <submittedName>
        <fullName evidence="1">Uncharacterized protein</fullName>
    </submittedName>
</protein>
<dbReference type="RefSeq" id="WP_050339261.1">
    <property type="nucleotide sequence ID" value="NZ_BJZC01000161.1"/>
</dbReference>
<evidence type="ECO:0000313" key="1">
    <source>
        <dbReference type="EMBL" id="MDF2311847.1"/>
    </source>
</evidence>
<dbReference type="GeneID" id="49392932"/>
<keyword evidence="7" id="KW-1185">Reference proteome</keyword>
<dbReference type="Proteomes" id="UP001263852">
    <property type="component" value="Unassembled WGS sequence"/>
</dbReference>
<organism evidence="1 10">
    <name type="scientific">Lactiplantibacillus pentosus</name>
    <name type="common">Lactobacillus pentosus</name>
    <dbReference type="NCBI Taxonomy" id="1589"/>
    <lineage>
        <taxon>Bacteria</taxon>
        <taxon>Bacillati</taxon>
        <taxon>Bacillota</taxon>
        <taxon>Bacilli</taxon>
        <taxon>Lactobacillales</taxon>
        <taxon>Lactobacillaceae</taxon>
        <taxon>Lactiplantibacillus</taxon>
    </lineage>
</organism>
<dbReference type="Proteomes" id="UP001151834">
    <property type="component" value="Unassembled WGS sequence"/>
</dbReference>
<evidence type="ECO:0000313" key="4">
    <source>
        <dbReference type="EMBL" id="PRO94886.1"/>
    </source>
</evidence>
<dbReference type="Proteomes" id="UP000238378">
    <property type="component" value="Unassembled WGS sequence"/>
</dbReference>
<reference evidence="2" key="5">
    <citation type="submission" date="2023-08" db="EMBL/GenBank/DDBJ databases">
        <authorList>
            <person name="Page C.A."/>
            <person name="Perez-Diaz I.M."/>
        </authorList>
    </citation>
    <scope>NUCLEOTIDE SEQUENCE</scope>
    <source>
        <strain evidence="3">1.8.9</strain>
        <strain evidence="2">7.8.46</strain>
    </source>
</reference>
<dbReference type="EMBL" id="JAVLAO010000001">
    <property type="protein sequence ID" value="MDT7040062.1"/>
    <property type="molecule type" value="Genomic_DNA"/>
</dbReference>
<evidence type="ECO:0000313" key="2">
    <source>
        <dbReference type="EMBL" id="MDT6990429.1"/>
    </source>
</evidence>
<evidence type="ECO:0000313" key="3">
    <source>
        <dbReference type="EMBL" id="MDT7040062.1"/>
    </source>
</evidence>
<evidence type="ECO:0000313" key="8">
    <source>
        <dbReference type="Proteomes" id="UP000276249"/>
    </source>
</evidence>
<comment type="caution">
    <text evidence="1">The sequence shown here is derived from an EMBL/GenBank/DDBJ whole genome shotgun (WGS) entry which is preliminary data.</text>
</comment>
<sequence>MHQDISRYELIEDIISDLTAFVKSDAILYLSKDSYSEAEYDRMLKGIKDDLVTRFKQREE</sequence>
<dbReference type="EMBL" id="JAPEQV010000003">
    <property type="protein sequence ID" value="MDF2311847.1"/>
    <property type="molecule type" value="Genomic_DNA"/>
</dbReference>
<reference evidence="8 9" key="2">
    <citation type="submission" date="2018-10" db="EMBL/GenBank/DDBJ databases">
        <title>Genome sequences of five Lactobacillus pentosus strains isolated from brines of traditionally fermented spanish-style green table olives and differences between them.</title>
        <authorList>
            <person name="Jimenez Diaz R."/>
        </authorList>
    </citation>
    <scope>NUCLEOTIDE SEQUENCE [LARGE SCALE GENOMIC DNA]</scope>
    <source>
        <strain evidence="5 8">IG10</strain>
        <strain evidence="6 9">IG8</strain>
    </source>
</reference>
<name>A0A241RN26_LACPE</name>
<proteinExistence type="predicted"/>
<dbReference type="EMBL" id="PVOB01000113">
    <property type="protein sequence ID" value="PRO94886.1"/>
    <property type="molecule type" value="Genomic_DNA"/>
</dbReference>
<dbReference type="EMBL" id="JAVLAQ010000001">
    <property type="protein sequence ID" value="MDT6990429.1"/>
    <property type="molecule type" value="Genomic_DNA"/>
</dbReference>
<dbReference type="OrthoDB" id="2300005at2"/>
<evidence type="ECO:0000313" key="6">
    <source>
        <dbReference type="EMBL" id="RMW52145.1"/>
    </source>
</evidence>
<evidence type="ECO:0000313" key="5">
    <source>
        <dbReference type="EMBL" id="RMW46109.1"/>
    </source>
</evidence>